<evidence type="ECO:0000256" key="1">
    <source>
        <dbReference type="ARBA" id="ARBA00004613"/>
    </source>
</evidence>
<dbReference type="Proteomes" id="UP000826234">
    <property type="component" value="Unassembled WGS sequence"/>
</dbReference>
<dbReference type="SUPFAM" id="SSF56436">
    <property type="entry name" value="C-type lectin-like"/>
    <property type="match status" value="1"/>
</dbReference>
<sequence length="97" mass="10928">MIGRFLLSKGIEPENVWIGLYDETDVSAQPLASFVQMDILSKYQLDTLQWKWSDMSAVTYMNWSKASALEIPKTNICAILASGFGEKELRLHGLGMQ</sequence>
<dbReference type="EMBL" id="JAIPUX010005290">
    <property type="protein sequence ID" value="KAH0617226.1"/>
    <property type="molecule type" value="Genomic_DNA"/>
</dbReference>
<keyword evidence="2" id="KW-0964">Secreted</keyword>
<protein>
    <submittedName>
        <fullName evidence="3">Uncharacterized protein</fullName>
    </submittedName>
</protein>
<reference evidence="3 4" key="1">
    <citation type="journal article" date="2022" name="Gigascience">
        <title>A chromosome-level genome assembly and annotation of the desert horned lizard, Phrynosoma platyrhinos, provides insight into chromosomal rearrangements among reptiles.</title>
        <authorList>
            <person name="Koochekian N."/>
            <person name="Ascanio A."/>
            <person name="Farleigh K."/>
            <person name="Card D.C."/>
            <person name="Schield D.R."/>
            <person name="Castoe T.A."/>
            <person name="Jezkova T."/>
        </authorList>
    </citation>
    <scope>NUCLEOTIDE SEQUENCE [LARGE SCALE GENOMIC DNA]</scope>
    <source>
        <strain evidence="3">NK-2021</strain>
    </source>
</reference>
<keyword evidence="4" id="KW-1185">Reference proteome</keyword>
<dbReference type="InterPro" id="IPR016187">
    <property type="entry name" value="CTDL_fold"/>
</dbReference>
<dbReference type="Gene3D" id="3.10.100.10">
    <property type="entry name" value="Mannose-Binding Protein A, subunit A"/>
    <property type="match status" value="1"/>
</dbReference>
<name>A0ABQ7SIT4_PHRPL</name>
<evidence type="ECO:0000256" key="2">
    <source>
        <dbReference type="ARBA" id="ARBA00022525"/>
    </source>
</evidence>
<accession>A0ABQ7SIT4</accession>
<evidence type="ECO:0000313" key="4">
    <source>
        <dbReference type="Proteomes" id="UP000826234"/>
    </source>
</evidence>
<organism evidence="3 4">
    <name type="scientific">Phrynosoma platyrhinos</name>
    <name type="common">Desert horned lizard</name>
    <dbReference type="NCBI Taxonomy" id="52577"/>
    <lineage>
        <taxon>Eukaryota</taxon>
        <taxon>Metazoa</taxon>
        <taxon>Chordata</taxon>
        <taxon>Craniata</taxon>
        <taxon>Vertebrata</taxon>
        <taxon>Euteleostomi</taxon>
        <taxon>Lepidosauria</taxon>
        <taxon>Squamata</taxon>
        <taxon>Bifurcata</taxon>
        <taxon>Unidentata</taxon>
        <taxon>Episquamata</taxon>
        <taxon>Toxicofera</taxon>
        <taxon>Iguania</taxon>
        <taxon>Phrynosomatidae</taxon>
        <taxon>Phrynosomatinae</taxon>
        <taxon>Phrynosoma</taxon>
    </lineage>
</organism>
<dbReference type="InterPro" id="IPR016186">
    <property type="entry name" value="C-type_lectin-like/link_sf"/>
</dbReference>
<proteinExistence type="predicted"/>
<gene>
    <name evidence="3" type="ORF">JD844_029086</name>
</gene>
<evidence type="ECO:0000313" key="3">
    <source>
        <dbReference type="EMBL" id="KAH0617226.1"/>
    </source>
</evidence>
<comment type="caution">
    <text evidence="3">The sequence shown here is derived from an EMBL/GenBank/DDBJ whole genome shotgun (WGS) entry which is preliminary data.</text>
</comment>
<comment type="subcellular location">
    <subcellularLocation>
        <location evidence="1">Secreted</location>
    </subcellularLocation>
</comment>